<organism evidence="5">
    <name type="scientific">Leptosphaeria maculans (strain JN3 / isolate v23.1.3 / race Av1-4-5-6-7-8)</name>
    <name type="common">Blackleg fungus</name>
    <name type="synonym">Phoma lingam</name>
    <dbReference type="NCBI Taxonomy" id="985895"/>
    <lineage>
        <taxon>Eukaryota</taxon>
        <taxon>Fungi</taxon>
        <taxon>Dikarya</taxon>
        <taxon>Ascomycota</taxon>
        <taxon>Pezizomycotina</taxon>
        <taxon>Dothideomycetes</taxon>
        <taxon>Pleosporomycetidae</taxon>
        <taxon>Pleosporales</taxon>
        <taxon>Pleosporineae</taxon>
        <taxon>Leptosphaeriaceae</taxon>
        <taxon>Plenodomus</taxon>
        <taxon>Plenodomus lingam/Leptosphaeria maculans species complex</taxon>
    </lineage>
</organism>
<dbReference type="STRING" id="985895.E5A9W7"/>
<sequence length="475" mass="52495">MANNQQSDLSQVSPAPTVRGIDLTKAFSENIAAKILQVAQRGLLKPSPLTTYPHTVPQDGPESGRYEEREADFWTCGFFPGCIYALLERSMRFPQSLSIPPHIRPGFQSHLLKLGRHYGVAIREMSKRTDTHDMGFIVQPALQRDWELTGNKESLQAVTNAAYALASRYDDKVKAIRSWDEAVNNRYSITGMEDNFIVIIDSMCNLDLLYYIGHTHHDPTLIALATQHAHTIVSQILRPDHSSYHLVNFNRHTGQPTAKMTNQGHADSSTWTRGQAWAIMGFAQTYTWTKDPTFLATAIGCAHYFLRRLDEARGRWPASRVPLWDFDAPLPPAAPEFDGKGPLRDASAGVIAANGLLIVHQALAALPREQAVRMAAGTDFLDEALGIVRDVLALAYDGDYAAFERPGEGEGAGGVNGGESAGLLGLKESGFDGILRNSTTNWNPDAPKKYRDHGLVYADYYLLEFGNKLLRAGFL</sequence>
<dbReference type="InterPro" id="IPR008928">
    <property type="entry name" value="6-hairpin_glycosidase_sf"/>
</dbReference>
<dbReference type="OMA" id="DMGFIVQ"/>
<dbReference type="EMBL" id="FP929138">
    <property type="protein sequence ID" value="CBY00458.1"/>
    <property type="molecule type" value="Genomic_DNA"/>
</dbReference>
<dbReference type="InParanoid" id="E5A9W7"/>
<dbReference type="PANTHER" id="PTHR36845:SF1">
    <property type="entry name" value="HYDROLASE, PUTATIVE (AFU_ORTHOLOGUE AFUA_7G05090)-RELATED"/>
    <property type="match status" value="1"/>
</dbReference>
<evidence type="ECO:0000256" key="3">
    <source>
        <dbReference type="SAM" id="MobiDB-lite"/>
    </source>
</evidence>
<protein>
    <submittedName>
        <fullName evidence="4">Similar to glucuronyl hydrolase</fullName>
    </submittedName>
</protein>
<dbReference type="SUPFAM" id="SSF48208">
    <property type="entry name" value="Six-hairpin glycosidases"/>
    <property type="match status" value="1"/>
</dbReference>
<dbReference type="OrthoDB" id="2317065at2759"/>
<dbReference type="Gene3D" id="1.50.10.10">
    <property type="match status" value="1"/>
</dbReference>
<dbReference type="eggNOG" id="ENOG502S0YB">
    <property type="taxonomic scope" value="Eukaryota"/>
</dbReference>
<keyword evidence="5" id="KW-1185">Reference proteome</keyword>
<reference evidence="5" key="1">
    <citation type="journal article" date="2011" name="Nat. Commun.">
        <title>Effector diversification within compartments of the Leptosphaeria maculans genome affected by Repeat-Induced Point mutations.</title>
        <authorList>
            <person name="Rouxel T."/>
            <person name="Grandaubert J."/>
            <person name="Hane J.K."/>
            <person name="Hoede C."/>
            <person name="van de Wouw A.P."/>
            <person name="Couloux A."/>
            <person name="Dominguez V."/>
            <person name="Anthouard V."/>
            <person name="Bally P."/>
            <person name="Bourras S."/>
            <person name="Cozijnsen A.J."/>
            <person name="Ciuffetti L.M."/>
            <person name="Degrave A."/>
            <person name="Dilmaghani A."/>
            <person name="Duret L."/>
            <person name="Fudal I."/>
            <person name="Goodwin S.B."/>
            <person name="Gout L."/>
            <person name="Glaser N."/>
            <person name="Linglin J."/>
            <person name="Kema G.H.J."/>
            <person name="Lapalu N."/>
            <person name="Lawrence C.B."/>
            <person name="May K."/>
            <person name="Meyer M."/>
            <person name="Ollivier B."/>
            <person name="Poulain J."/>
            <person name="Schoch C.L."/>
            <person name="Simon A."/>
            <person name="Spatafora J.W."/>
            <person name="Stachowiak A."/>
            <person name="Turgeon B.G."/>
            <person name="Tyler B.M."/>
            <person name="Vincent D."/>
            <person name="Weissenbach J."/>
            <person name="Amselem J."/>
            <person name="Quesneville H."/>
            <person name="Oliver R.P."/>
            <person name="Wincker P."/>
            <person name="Balesdent M.-H."/>
            <person name="Howlett B.J."/>
        </authorList>
    </citation>
    <scope>NUCLEOTIDE SEQUENCE [LARGE SCALE GENOMIC DNA]</scope>
    <source>
        <strain evidence="5">JN3 / isolate v23.1.3 / race Av1-4-5-6-7-8</strain>
    </source>
</reference>
<dbReference type="HOGENOM" id="CLU_027158_2_0_1"/>
<dbReference type="InterPro" id="IPR052369">
    <property type="entry name" value="UG_Glycosaminoglycan_Hydrolase"/>
</dbReference>
<evidence type="ECO:0000256" key="1">
    <source>
        <dbReference type="ARBA" id="ARBA00022801"/>
    </source>
</evidence>
<feature type="region of interest" description="Disordered" evidence="3">
    <location>
        <begin position="47"/>
        <end position="66"/>
    </location>
</feature>
<name>E5A9W7_LEPMJ</name>
<keyword evidence="1 4" id="KW-0378">Hydrolase</keyword>
<proteinExistence type="inferred from homology"/>
<evidence type="ECO:0000256" key="2">
    <source>
        <dbReference type="ARBA" id="ARBA00038358"/>
    </source>
</evidence>
<gene>
    <name evidence="4" type="ORF">LEMA_P015880.1</name>
</gene>
<dbReference type="VEuPathDB" id="FungiDB:LEMA_P015880.1"/>
<dbReference type="RefSeq" id="XP_003843937.1">
    <property type="nucleotide sequence ID" value="XM_003843889.1"/>
</dbReference>
<dbReference type="PANTHER" id="PTHR36845">
    <property type="entry name" value="HYDROLASE, PUTATIVE (AFU_ORTHOLOGUE AFUA_7G05090)-RELATED"/>
    <property type="match status" value="1"/>
</dbReference>
<dbReference type="CAZy" id="GH88">
    <property type="family name" value="Glycoside Hydrolase Family 88"/>
</dbReference>
<evidence type="ECO:0000313" key="5">
    <source>
        <dbReference type="Proteomes" id="UP000002668"/>
    </source>
</evidence>
<dbReference type="InterPro" id="IPR012341">
    <property type="entry name" value="6hp_glycosidase-like_sf"/>
</dbReference>
<accession>E5A9W7</accession>
<comment type="similarity">
    <text evidence="2">Belongs to the glycosyl hydrolase 88 family.</text>
</comment>
<dbReference type="Proteomes" id="UP000002668">
    <property type="component" value="Genome"/>
</dbReference>
<evidence type="ECO:0000313" key="4">
    <source>
        <dbReference type="EMBL" id="CBY00458.1"/>
    </source>
</evidence>
<dbReference type="AlphaFoldDB" id="E5A9W7"/>
<dbReference type="GO" id="GO:0000272">
    <property type="term" value="P:polysaccharide catabolic process"/>
    <property type="evidence" value="ECO:0007669"/>
    <property type="project" value="TreeGrafter"/>
</dbReference>
<dbReference type="GO" id="GO:0052757">
    <property type="term" value="F:chondroitin hydrolase activity"/>
    <property type="evidence" value="ECO:0007669"/>
    <property type="project" value="TreeGrafter"/>
</dbReference>
<dbReference type="GeneID" id="13293145"/>